<comment type="pathway">
    <text evidence="12">Cofactor biosynthesis; tocopherol biosynthesis.</text>
</comment>
<evidence type="ECO:0000256" key="10">
    <source>
        <dbReference type="ARBA" id="ARBA00022989"/>
    </source>
</evidence>
<proteinExistence type="inferred from homology"/>
<protein>
    <recommendedName>
        <fullName evidence="13">phytol kinase</fullName>
        <ecNumber evidence="13">2.7.1.182</ecNumber>
    </recommendedName>
</protein>
<accession>A0A8J9SH35</accession>
<reference evidence="16" key="1">
    <citation type="submission" date="2022-02" db="EMBL/GenBank/DDBJ databases">
        <authorList>
            <person name="Giguere J D."/>
        </authorList>
    </citation>
    <scope>NUCLEOTIDE SEQUENCE</scope>
    <source>
        <strain evidence="16">CCAP 1055/1</strain>
    </source>
</reference>
<feature type="transmembrane region" description="Helical" evidence="15">
    <location>
        <begin position="214"/>
        <end position="233"/>
    </location>
</feature>
<evidence type="ECO:0000256" key="4">
    <source>
        <dbReference type="ARBA" id="ARBA00022528"/>
    </source>
</evidence>
<dbReference type="EMBL" id="OU594949">
    <property type="protein sequence ID" value="CAG9293705.1"/>
    <property type="molecule type" value="Genomic_DNA"/>
</dbReference>
<dbReference type="InterPro" id="IPR039606">
    <property type="entry name" value="Phytol/farnesol_kinase"/>
</dbReference>
<comment type="subcellular location">
    <subcellularLocation>
        <location evidence="1">Membrane</location>
        <topology evidence="1">Multi-pass membrane protein</topology>
    </subcellularLocation>
    <subcellularLocation>
        <location evidence="2">Plastid</location>
        <location evidence="2">Chloroplast</location>
    </subcellularLocation>
</comment>
<keyword evidence="7 15" id="KW-0812">Transmembrane</keyword>
<feature type="transmembrane region" description="Helical" evidence="15">
    <location>
        <begin position="46"/>
        <end position="69"/>
    </location>
</feature>
<comment type="similarity">
    <text evidence="3">Belongs to the polyprenol kinase family.</text>
</comment>
<keyword evidence="11 15" id="KW-0472">Membrane</keyword>
<evidence type="ECO:0000313" key="16">
    <source>
        <dbReference type="EMBL" id="CAG9293705.1"/>
    </source>
</evidence>
<feature type="transmembrane region" description="Helical" evidence="15">
    <location>
        <begin position="12"/>
        <end position="34"/>
    </location>
</feature>
<evidence type="ECO:0000256" key="6">
    <source>
        <dbReference type="ARBA" id="ARBA00022679"/>
    </source>
</evidence>
<comment type="catalytic activity">
    <reaction evidence="14">
        <text>phytol + CTP = phytyl phosphate + CDP + H(+)</text>
        <dbReference type="Rhea" id="RHEA:38055"/>
        <dbReference type="ChEBI" id="CHEBI:15378"/>
        <dbReference type="ChEBI" id="CHEBI:17327"/>
        <dbReference type="ChEBI" id="CHEBI:37563"/>
        <dbReference type="ChEBI" id="CHEBI:58069"/>
        <dbReference type="ChEBI" id="CHEBI:75483"/>
        <dbReference type="EC" id="2.7.1.182"/>
    </reaction>
</comment>
<keyword evidence="5" id="KW-0934">Plastid</keyword>
<feature type="transmembrane region" description="Helical" evidence="15">
    <location>
        <begin position="151"/>
        <end position="170"/>
    </location>
</feature>
<gene>
    <name evidence="16" type="ORF">PTTT1_LOCUS52337</name>
</gene>
<keyword evidence="6" id="KW-0808">Transferase</keyword>
<keyword evidence="4" id="KW-0150">Chloroplast</keyword>
<dbReference type="Proteomes" id="UP000836788">
    <property type="component" value="Chromosome 8"/>
</dbReference>
<dbReference type="EC" id="2.7.1.182" evidence="13"/>
<evidence type="ECO:0000256" key="2">
    <source>
        <dbReference type="ARBA" id="ARBA00004229"/>
    </source>
</evidence>
<evidence type="ECO:0000256" key="12">
    <source>
        <dbReference type="ARBA" id="ARBA00024015"/>
    </source>
</evidence>
<dbReference type="PANTHER" id="PTHR32523">
    <property type="entry name" value="PHYTOL KINASE 1, CHLOROPLASTIC"/>
    <property type="match status" value="1"/>
</dbReference>
<keyword evidence="9" id="KW-0809">Transit peptide</keyword>
<sequence>MAFASPSSKRFVVALFALSSFSLVTITALLGYLPGPQALDGTVLPYAFTLIARDCGAAILCAILGYFFVKVNTHAAEKEWMKPSDSRKLIHTFSAPLYMLLWPVFSTAEGAKYFAAVVPLVNTVRLYLASTGNGEASLARAVSRSGNAKEALGGPFIYTLIMTVCIVAFWRDSPTGIVTLSTLAAGDGLADLLGRRFGTGNQWPGLEKSVAGTFAFWAGSTLTSLGLLSWMVYWDCLALSASVKGALFGIVAGISLVAAILELLPFGDDNYTVSIAALVLSLIYLH</sequence>
<dbReference type="PANTHER" id="PTHR32523:SF8">
    <property type="entry name" value="DOLICHOL KINASE"/>
    <property type="match status" value="1"/>
</dbReference>
<evidence type="ECO:0000256" key="9">
    <source>
        <dbReference type="ARBA" id="ARBA00022946"/>
    </source>
</evidence>
<dbReference type="AlphaFoldDB" id="A0A8J9SH35"/>
<evidence type="ECO:0000256" key="15">
    <source>
        <dbReference type="SAM" id="Phobius"/>
    </source>
</evidence>
<evidence type="ECO:0000256" key="13">
    <source>
        <dbReference type="ARBA" id="ARBA00039024"/>
    </source>
</evidence>
<evidence type="ECO:0000256" key="7">
    <source>
        <dbReference type="ARBA" id="ARBA00022692"/>
    </source>
</evidence>
<dbReference type="GO" id="GO:0009507">
    <property type="term" value="C:chloroplast"/>
    <property type="evidence" value="ECO:0007669"/>
    <property type="project" value="UniProtKB-SubCell"/>
</dbReference>
<feature type="transmembrane region" description="Helical" evidence="15">
    <location>
        <begin position="245"/>
        <end position="264"/>
    </location>
</feature>
<evidence type="ECO:0000256" key="14">
    <source>
        <dbReference type="ARBA" id="ARBA00048889"/>
    </source>
</evidence>
<dbReference type="GO" id="GO:0016020">
    <property type="term" value="C:membrane"/>
    <property type="evidence" value="ECO:0007669"/>
    <property type="project" value="UniProtKB-SubCell"/>
</dbReference>
<organism evidence="16">
    <name type="scientific">Phaeodactylum tricornutum</name>
    <name type="common">Diatom</name>
    <dbReference type="NCBI Taxonomy" id="2850"/>
    <lineage>
        <taxon>Eukaryota</taxon>
        <taxon>Sar</taxon>
        <taxon>Stramenopiles</taxon>
        <taxon>Ochrophyta</taxon>
        <taxon>Bacillariophyta</taxon>
        <taxon>Bacillariophyceae</taxon>
        <taxon>Bacillariophycidae</taxon>
        <taxon>Naviculales</taxon>
        <taxon>Phaeodactylaceae</taxon>
        <taxon>Phaeodactylum</taxon>
    </lineage>
</organism>
<evidence type="ECO:0000256" key="11">
    <source>
        <dbReference type="ARBA" id="ARBA00023136"/>
    </source>
</evidence>
<keyword evidence="10 15" id="KW-1133">Transmembrane helix</keyword>
<evidence type="ECO:0000256" key="3">
    <source>
        <dbReference type="ARBA" id="ARBA00010794"/>
    </source>
</evidence>
<evidence type="ECO:0000256" key="8">
    <source>
        <dbReference type="ARBA" id="ARBA00022777"/>
    </source>
</evidence>
<evidence type="ECO:0000256" key="5">
    <source>
        <dbReference type="ARBA" id="ARBA00022640"/>
    </source>
</evidence>
<evidence type="ECO:0000256" key="1">
    <source>
        <dbReference type="ARBA" id="ARBA00004141"/>
    </source>
</evidence>
<name>A0A8J9SH35_PHATR</name>
<dbReference type="GO" id="GO:0010276">
    <property type="term" value="F:phytol kinase activity"/>
    <property type="evidence" value="ECO:0007669"/>
    <property type="project" value="UniProtKB-EC"/>
</dbReference>
<keyword evidence="8" id="KW-0418">Kinase</keyword>